<evidence type="ECO:0000313" key="3">
    <source>
        <dbReference type="Proteomes" id="UP000029995"/>
    </source>
</evidence>
<reference evidence="2 3" key="1">
    <citation type="submission" date="2014-01" db="EMBL/GenBank/DDBJ databases">
        <title>Genome sequence determination for a cystic fibrosis isolate, Inquilinus limosus.</title>
        <authorList>
            <person name="Pino M."/>
            <person name="Di Conza J."/>
            <person name="Gutkind G."/>
        </authorList>
    </citation>
    <scope>NUCLEOTIDE SEQUENCE [LARGE SCALE GENOMIC DNA]</scope>
    <source>
        <strain evidence="2 3">MP06</strain>
    </source>
</reference>
<organism evidence="2 3">
    <name type="scientific">Inquilinus limosus MP06</name>
    <dbReference type="NCBI Taxonomy" id="1398085"/>
    <lineage>
        <taxon>Bacteria</taxon>
        <taxon>Pseudomonadati</taxon>
        <taxon>Pseudomonadota</taxon>
        <taxon>Alphaproteobacteria</taxon>
        <taxon>Rhodospirillales</taxon>
        <taxon>Rhodospirillaceae</taxon>
        <taxon>Inquilinus</taxon>
    </lineage>
</organism>
<feature type="non-terminal residue" evidence="2">
    <location>
        <position position="79"/>
    </location>
</feature>
<sequence length="79" mass="8121">MTAPKPPHAPPPGDGDSPDDLARRFLDLWQEHWTATLTDPETLRGWSALLDPGHISRVLAGLGAGDDAAPGAAATAAAS</sequence>
<feature type="region of interest" description="Disordered" evidence="1">
    <location>
        <begin position="1"/>
        <end position="21"/>
    </location>
</feature>
<protein>
    <submittedName>
        <fullName evidence="2">Uncharacterized protein</fullName>
    </submittedName>
</protein>
<evidence type="ECO:0000313" key="2">
    <source>
        <dbReference type="EMBL" id="KGM32788.1"/>
    </source>
</evidence>
<name>A0A0A0D4S2_9PROT</name>
<dbReference type="AlphaFoldDB" id="A0A0A0D4S2"/>
<comment type="caution">
    <text evidence="2">The sequence shown here is derived from an EMBL/GenBank/DDBJ whole genome shotgun (WGS) entry which is preliminary data.</text>
</comment>
<evidence type="ECO:0000256" key="1">
    <source>
        <dbReference type="SAM" id="MobiDB-lite"/>
    </source>
</evidence>
<gene>
    <name evidence="2" type="ORF">P409_19345</name>
</gene>
<dbReference type="EMBL" id="JANX01000262">
    <property type="protein sequence ID" value="KGM32788.1"/>
    <property type="molecule type" value="Genomic_DNA"/>
</dbReference>
<feature type="compositionally biased region" description="Pro residues" evidence="1">
    <location>
        <begin position="1"/>
        <end position="13"/>
    </location>
</feature>
<proteinExistence type="predicted"/>
<accession>A0A0A0D4S2</accession>
<dbReference type="Proteomes" id="UP000029995">
    <property type="component" value="Unassembled WGS sequence"/>
</dbReference>